<dbReference type="InterPro" id="IPR036134">
    <property type="entry name" value="Crypto/Photolyase_FAD-like_sf"/>
</dbReference>
<dbReference type="InParanoid" id="D8U4Q6"/>
<dbReference type="Pfam" id="PF03441">
    <property type="entry name" value="FAD_binding_7"/>
    <property type="match status" value="2"/>
</dbReference>
<dbReference type="SUPFAM" id="SSF52425">
    <property type="entry name" value="Cryptochrome/photolyase, N-terminal domain"/>
    <property type="match status" value="2"/>
</dbReference>
<dbReference type="InterPro" id="IPR005101">
    <property type="entry name" value="Cryptochr/Photolyase_FAD-bd"/>
</dbReference>
<feature type="site" description="Electron transfer via tryptophanyl radical" evidence="7">
    <location>
        <position position="449"/>
    </location>
</feature>
<feature type="domain" description="Photolyase/cryptochrome alpha/beta" evidence="9">
    <location>
        <begin position="8"/>
        <end position="149"/>
    </location>
</feature>
<protein>
    <recommendedName>
        <fullName evidence="9">Photolyase/cryptochrome alpha/beta domain-containing protein</fullName>
    </recommendedName>
</protein>
<feature type="compositionally biased region" description="Gly residues" evidence="8">
    <location>
        <begin position="988"/>
        <end position="997"/>
    </location>
</feature>
<reference evidence="10 11" key="1">
    <citation type="journal article" date="2010" name="Science">
        <title>Genomic analysis of organismal complexity in the multicellular green alga Volvox carteri.</title>
        <authorList>
            <person name="Prochnik S.E."/>
            <person name="Umen J."/>
            <person name="Nedelcu A.M."/>
            <person name="Hallmann A."/>
            <person name="Miller S.M."/>
            <person name="Nishii I."/>
            <person name="Ferris P."/>
            <person name="Kuo A."/>
            <person name="Mitros T."/>
            <person name="Fritz-Laylin L.K."/>
            <person name="Hellsten U."/>
            <person name="Chapman J."/>
            <person name="Simakov O."/>
            <person name="Rensing S.A."/>
            <person name="Terry A."/>
            <person name="Pangilinan J."/>
            <person name="Kapitonov V."/>
            <person name="Jurka J."/>
            <person name="Salamov A."/>
            <person name="Shapiro H."/>
            <person name="Schmutz J."/>
            <person name="Grimwood J."/>
            <person name="Lindquist E."/>
            <person name="Lucas S."/>
            <person name="Grigoriev I.V."/>
            <person name="Schmitt R."/>
            <person name="Kirk D."/>
            <person name="Rokhsar D.S."/>
        </authorList>
    </citation>
    <scope>NUCLEOTIDE SEQUENCE [LARGE SCALE GENOMIC DNA]</scope>
    <source>
        <strain evidence="11">f. Nagariensis / Eve</strain>
    </source>
</reference>
<dbReference type="KEGG" id="vcn:VOLCADRAFT_121192"/>
<evidence type="ECO:0000256" key="4">
    <source>
        <dbReference type="ARBA" id="ARBA00022827"/>
    </source>
</evidence>
<keyword evidence="11" id="KW-1185">Reference proteome</keyword>
<evidence type="ECO:0000259" key="9">
    <source>
        <dbReference type="PROSITE" id="PS51645"/>
    </source>
</evidence>
<evidence type="ECO:0000256" key="8">
    <source>
        <dbReference type="SAM" id="MobiDB-lite"/>
    </source>
</evidence>
<evidence type="ECO:0000256" key="6">
    <source>
        <dbReference type="PIRSR" id="PIRSR602081-1"/>
    </source>
</evidence>
<feature type="region of interest" description="Disordered" evidence="8">
    <location>
        <begin position="971"/>
        <end position="1025"/>
    </location>
</feature>
<dbReference type="GO" id="GO:0003677">
    <property type="term" value="F:DNA binding"/>
    <property type="evidence" value="ECO:0007669"/>
    <property type="project" value="TreeGrafter"/>
</dbReference>
<dbReference type="SUPFAM" id="SSF48173">
    <property type="entry name" value="Cryptochrome/photolyase FAD-binding domain"/>
    <property type="match status" value="2"/>
</dbReference>
<dbReference type="Gene3D" id="3.40.50.620">
    <property type="entry name" value="HUPs"/>
    <property type="match status" value="1"/>
</dbReference>
<feature type="site" description="Electron transfer via tryptophanyl radical" evidence="7">
    <location>
        <position position="426"/>
    </location>
</feature>
<keyword evidence="5" id="KW-0157">Chromophore</keyword>
<dbReference type="InterPro" id="IPR014729">
    <property type="entry name" value="Rossmann-like_a/b/a_fold"/>
</dbReference>
<dbReference type="GO" id="GO:0071949">
    <property type="term" value="F:FAD binding"/>
    <property type="evidence" value="ECO:0007669"/>
    <property type="project" value="TreeGrafter"/>
</dbReference>
<dbReference type="PROSITE" id="PS00394">
    <property type="entry name" value="DNA_PHOTOLYASES_1_1"/>
    <property type="match status" value="2"/>
</dbReference>
<dbReference type="RefSeq" id="XP_002953693.1">
    <property type="nucleotide sequence ID" value="XM_002953647.1"/>
</dbReference>
<dbReference type="PANTHER" id="PTHR11455">
    <property type="entry name" value="CRYPTOCHROME"/>
    <property type="match status" value="1"/>
</dbReference>
<feature type="site" description="Electron transfer via tryptophanyl radical" evidence="7">
    <location>
        <position position="373"/>
    </location>
</feature>
<dbReference type="Pfam" id="PF00875">
    <property type="entry name" value="DNA_photolyase"/>
    <property type="match status" value="1"/>
</dbReference>
<feature type="compositionally biased region" description="Gly residues" evidence="8">
    <location>
        <begin position="1005"/>
        <end position="1016"/>
    </location>
</feature>
<evidence type="ECO:0000256" key="3">
    <source>
        <dbReference type="ARBA" id="ARBA00022630"/>
    </source>
</evidence>
<evidence type="ECO:0000256" key="1">
    <source>
        <dbReference type="ARBA" id="ARBA00001932"/>
    </source>
</evidence>
<accession>D8U4Q6</accession>
<evidence type="ECO:0000313" key="11">
    <source>
        <dbReference type="Proteomes" id="UP000001058"/>
    </source>
</evidence>
<dbReference type="PROSITE" id="PS51645">
    <property type="entry name" value="PHR_CRY_ALPHA_BETA"/>
    <property type="match status" value="1"/>
</dbReference>
<dbReference type="Proteomes" id="UP000001058">
    <property type="component" value="Unassembled WGS sequence"/>
</dbReference>
<comment type="cofactor">
    <cofactor evidence="6">
        <name>FAD</name>
        <dbReference type="ChEBI" id="CHEBI:57692"/>
    </cofactor>
    <text evidence="6">Binds 1 FAD per subunit.</text>
</comment>
<dbReference type="eggNOG" id="KOG0133">
    <property type="taxonomic scope" value="Eukaryota"/>
</dbReference>
<dbReference type="Gene3D" id="1.25.40.80">
    <property type="match status" value="2"/>
</dbReference>
<dbReference type="PRINTS" id="PR00147">
    <property type="entry name" value="DNAPHOTLYASE"/>
</dbReference>
<feature type="binding site" evidence="6">
    <location>
        <position position="289"/>
    </location>
    <ligand>
        <name>FAD</name>
        <dbReference type="ChEBI" id="CHEBI:57692"/>
    </ligand>
</feature>
<keyword evidence="4 6" id="KW-0274">FAD</keyword>
<dbReference type="OrthoDB" id="435881at2759"/>
<dbReference type="InterPro" id="IPR018394">
    <property type="entry name" value="DNA_photolyase_1_CS_C"/>
</dbReference>
<evidence type="ECO:0000256" key="5">
    <source>
        <dbReference type="ARBA" id="ARBA00022991"/>
    </source>
</evidence>
<dbReference type="AlphaFoldDB" id="D8U4Q6"/>
<comment type="similarity">
    <text evidence="2">Belongs to the DNA photolyase class-1 family.</text>
</comment>
<dbReference type="InterPro" id="IPR002081">
    <property type="entry name" value="Cryptochrome/DNA_photolyase_1"/>
</dbReference>
<evidence type="ECO:0000256" key="7">
    <source>
        <dbReference type="PIRSR" id="PIRSR602081-2"/>
    </source>
</evidence>
<dbReference type="GO" id="GO:0000719">
    <property type="term" value="P:photoreactive repair"/>
    <property type="evidence" value="ECO:0007669"/>
    <property type="project" value="TreeGrafter"/>
</dbReference>
<evidence type="ECO:0000313" key="10">
    <source>
        <dbReference type="EMBL" id="EFJ45317.1"/>
    </source>
</evidence>
<dbReference type="NCBIfam" id="TIGR02765">
    <property type="entry name" value="crypto_DASH"/>
    <property type="match status" value="2"/>
</dbReference>
<keyword evidence="3 6" id="KW-0285">Flavoprotein</keyword>
<dbReference type="Gene3D" id="1.10.579.10">
    <property type="entry name" value="DNA Cyclobutane Dipyrimidine Photolyase, subunit A, domain 3"/>
    <property type="match status" value="2"/>
</dbReference>
<dbReference type="InterPro" id="IPR006050">
    <property type="entry name" value="DNA_photolyase_N"/>
</dbReference>
<dbReference type="EMBL" id="GL378358">
    <property type="protein sequence ID" value="EFJ45317.1"/>
    <property type="molecule type" value="Genomic_DNA"/>
</dbReference>
<dbReference type="PANTHER" id="PTHR11455:SF22">
    <property type="entry name" value="CRYPTOCHROME DASH"/>
    <property type="match status" value="1"/>
</dbReference>
<sequence>MAAAGCGKRVVLWFRNDLRLHDNYIVHDAVQRVKRGEASEVLPVYCFDPRVYGTTPWGHFKTGAHRAAFLLECVTDLKSRLRDVGSDLLVAFGKPEEVLPGLLEGSSGPSLVLTAEEVTSEETRTDVAVARALKQQRRPQADAAAAAGGGSGSAKLLRFWGHTMYHIDDLTQPPEGGGKAAFAPGMKDMPDVFTPFREKVEKRCPVRKDLPLPQKGDLPLPPTEALPAAAAAALAAAPPTWEQLPYPPAARPPPPTKHPKAVLDFKGGETAALARLRYYLWDSDLIASYFDTRNGMLGGDYSTKFAPWLAAGCISPRKIYHEIRKYEAQRQSNKSTYWVIFELIWRDYFRFFALKHGNRIFFETGTSGLPLVWNPDADLWHRWRDGRTGLPLVDANMRELAATGFMSNRGRQNLASYLVLDLGIDWRRGADYFESQLLDYDVTSNWGNWVAAAGLAGGRINHFNIAKQASDVGAFRIGGGSKDYDPQGDYVRTWCPELRHVPVGKVHEPWLMSKEEQEKAGCRIGVDYPNPIPVSRHGRPHASSGLLEGSSGPSLVLTAEEVTSEETRTDVAVARALKQQRRPQADAAAAAGGGSGSAKLLRFWGHTMYHIDDLTQPPEGGGKAAFAPGMKDMPDVFTPFREKVEKRFPVRKDLPLPQKGDLPLPPTEALPAAAAAALAAAPPTWEQLPYPPAARPPPPTKHPKAVLDFKGGETAALARLRYYLWDSDLIASYFDTRNGMLGGDYSTKFAPWLAAGCISPRKIYHEIRKYEAQRQSNKSTYWVIFELIWRDYFRFFALKHGNRIFFETGTSGLPLVWNPDPDLWHRWRDGRTGLPLVDANMRELAATGFMSNRGRQNVASYLVLDLGIDWRRGADYFESQLLDYDVTSNWGNWVAAAGLAGGRINHFNIAKQASDVGAFRIGGGSKDYDPQGDYVRTWCPELRHVPVGKVHEPWLMSKEEQEKAGCRIGVDYPNPISVSRHGRPHASSGGGGGGGRPGSARPQSGRGGSGGRGGGYRKSEFERYK</sequence>
<comment type="cofactor">
    <cofactor evidence="1">
        <name>(6R)-5,10-methylene-5,6,7,8-tetrahydrofolate</name>
        <dbReference type="ChEBI" id="CHEBI:15636"/>
    </cofactor>
</comment>
<name>D8U4Q6_VOLCA</name>
<proteinExistence type="inferred from homology"/>
<organism evidence="11">
    <name type="scientific">Volvox carteri f. nagariensis</name>
    <dbReference type="NCBI Taxonomy" id="3068"/>
    <lineage>
        <taxon>Eukaryota</taxon>
        <taxon>Viridiplantae</taxon>
        <taxon>Chlorophyta</taxon>
        <taxon>core chlorophytes</taxon>
        <taxon>Chlorophyceae</taxon>
        <taxon>CS clade</taxon>
        <taxon>Chlamydomonadales</taxon>
        <taxon>Volvocaceae</taxon>
        <taxon>Volvox</taxon>
    </lineage>
</organism>
<dbReference type="GO" id="GO:0003904">
    <property type="term" value="F:deoxyribodipyrimidine photo-lyase activity"/>
    <property type="evidence" value="ECO:0007669"/>
    <property type="project" value="TreeGrafter"/>
</dbReference>
<gene>
    <name evidence="10" type="ORF">VOLCADRAFT_121192</name>
</gene>
<dbReference type="InterPro" id="IPR014133">
    <property type="entry name" value="Cry_DASH"/>
</dbReference>
<evidence type="ECO:0000256" key="2">
    <source>
        <dbReference type="ARBA" id="ARBA00005862"/>
    </source>
</evidence>
<dbReference type="GeneID" id="9616170"/>
<feature type="binding site" evidence="6">
    <location>
        <begin position="439"/>
        <end position="441"/>
    </location>
    <ligand>
        <name>FAD</name>
        <dbReference type="ChEBI" id="CHEBI:57692"/>
    </ligand>
</feature>
<dbReference type="InterPro" id="IPR036155">
    <property type="entry name" value="Crypto/Photolyase_N_sf"/>
</dbReference>